<evidence type="ECO:0000256" key="6">
    <source>
        <dbReference type="ARBA" id="ARBA00022741"/>
    </source>
</evidence>
<dbReference type="InterPro" id="IPR008271">
    <property type="entry name" value="Ser/Thr_kinase_AS"/>
</dbReference>
<dbReference type="Proteomes" id="UP000007303">
    <property type="component" value="Unassembled WGS sequence"/>
</dbReference>
<dbReference type="GO" id="GO:0005524">
    <property type="term" value="F:ATP binding"/>
    <property type="evidence" value="ECO:0007669"/>
    <property type="project" value="UniProtKB-KW"/>
</dbReference>
<dbReference type="InterPro" id="IPR050236">
    <property type="entry name" value="Ser_Thr_kinase_AGC"/>
</dbReference>
<dbReference type="PANTHER" id="PTHR24356">
    <property type="entry name" value="SERINE/THREONINE-PROTEIN KINASE"/>
    <property type="match status" value="1"/>
</dbReference>
<keyword evidence="8" id="KW-0067">ATP-binding</keyword>
<dbReference type="Gene3D" id="1.10.510.10">
    <property type="entry name" value="Transferase(Phosphotransferase) domain 1"/>
    <property type="match status" value="2"/>
</dbReference>
<accession>H3D806</accession>
<evidence type="ECO:0000256" key="8">
    <source>
        <dbReference type="ARBA" id="ARBA00022840"/>
    </source>
</evidence>
<dbReference type="PROSITE" id="PS00108">
    <property type="entry name" value="PROTEIN_KINASE_ST"/>
    <property type="match status" value="1"/>
</dbReference>
<feature type="region of interest" description="Disordered" evidence="12">
    <location>
        <begin position="661"/>
        <end position="696"/>
    </location>
</feature>
<dbReference type="SMART" id="SM00220">
    <property type="entry name" value="S_TKc"/>
    <property type="match status" value="1"/>
</dbReference>
<keyword evidence="5" id="KW-0808">Transferase</keyword>
<dbReference type="EC" id="2.7.11.1" evidence="2"/>
<dbReference type="SUPFAM" id="SSF56112">
    <property type="entry name" value="Protein kinase-like (PK-like)"/>
    <property type="match status" value="1"/>
</dbReference>
<dbReference type="InterPro" id="IPR000719">
    <property type="entry name" value="Prot_kinase_dom"/>
</dbReference>
<sequence length="854" mass="94246">MDTKDSKRKSKSAESPKPPSIDDFIVLKPISRGAFGKVYLARKKCNARLYAIKVMKKADVVDKNMMGQMKAERDALAMSKSPFVVHLFYSLQTATKIYLVMEYLIGGDVKSLLHIYGYFDIDMSVKYIAEVALALDYLHRHGIIHRDLKPDNMLISDEGHIKLTDFGLSKVKLNRELNLTDILTTPSLAKPKKDYFRTPGQVLSLISSLGFNTPSAQGKRHCSTSAVSSPVTCGKIKRKNNSLGSPVMKKNDGVDSLTYDSFKVGSKNAAFSPHDLTKNLTLSLLKARMRLQTLSAGSATTDTEGAHSPLWEFEESLGDLWWKWRLLWTKTWALITFSNFKKKITFRLMKKSRTVAVTLDNPVLILQTKKENLHPNQQDGASAEPESPGGSDPDHQPQTSTSVLTASSSSGKRSFSDVERSPEELQNRAKKSTACYNRCFELPAETGTSHTGLTGTFSTIQLLDTALGSGLAPYGSRSRSSPVPVAKSLFCELDEPAEDVFESGAKDVSCLSFTSPRHDNSDICGSLNLDSDGSMHETSLTVDSHESLKSSQRNCGSPEEDRNSFLPESQPKLLFPIITETPKSDRFNQTGQSCYHGNSLPGLTCAGVPSPLFLRPKNMVAFRSYCSSINRSNVSGVSRLSVGSVEAMDVSTAASCQSFSGNATPVQKRHSSSRSLSQISLHQTPQPMSIAHTPFRTPKSVRRGALPVEGAPILGTPDYLAPELLLGKPHDFMVDWWALGVCLFEFLTGVPPFNDETPQLVFQNILNRDIPWPEGMEELSANCRNAIDILLTMDMTKRAGLKELKCHPLFEGLDWDNLQNQQMPFIPQPEDETDTSYFEARNSAQHIAMSAFSL</sequence>
<proteinExistence type="inferred from homology"/>
<name>H3D806_TETNG</name>
<dbReference type="InterPro" id="IPR000961">
    <property type="entry name" value="AGC-kinase_C"/>
</dbReference>
<evidence type="ECO:0000256" key="11">
    <source>
        <dbReference type="ARBA" id="ARBA00048679"/>
    </source>
</evidence>
<feature type="region of interest" description="Disordered" evidence="12">
    <location>
        <begin position="371"/>
        <end position="429"/>
    </location>
</feature>
<evidence type="ECO:0000256" key="10">
    <source>
        <dbReference type="ARBA" id="ARBA00047899"/>
    </source>
</evidence>
<dbReference type="Pfam" id="PF00069">
    <property type="entry name" value="Pkinase"/>
    <property type="match status" value="2"/>
</dbReference>
<feature type="region of interest" description="Disordered" evidence="12">
    <location>
        <begin position="535"/>
        <end position="566"/>
    </location>
</feature>
<feature type="domain" description="Protein kinase" evidence="13">
    <location>
        <begin position="24"/>
        <end position="810"/>
    </location>
</feature>
<dbReference type="PANTHER" id="PTHR24356:SF1">
    <property type="entry name" value="SERINE_THREONINE-PROTEIN KINASE GREATWALL"/>
    <property type="match status" value="1"/>
</dbReference>
<comment type="catalytic activity">
    <reaction evidence="11">
        <text>L-seryl-[protein] + ATP = O-phospho-L-seryl-[protein] + ADP + H(+)</text>
        <dbReference type="Rhea" id="RHEA:17989"/>
        <dbReference type="Rhea" id="RHEA-COMP:9863"/>
        <dbReference type="Rhea" id="RHEA-COMP:11604"/>
        <dbReference type="ChEBI" id="CHEBI:15378"/>
        <dbReference type="ChEBI" id="CHEBI:29999"/>
        <dbReference type="ChEBI" id="CHEBI:30616"/>
        <dbReference type="ChEBI" id="CHEBI:83421"/>
        <dbReference type="ChEBI" id="CHEBI:456216"/>
        <dbReference type="EC" id="2.7.11.1"/>
    </reaction>
</comment>
<dbReference type="PROSITE" id="PS50011">
    <property type="entry name" value="PROTEIN_KINASE_DOM"/>
    <property type="match status" value="1"/>
</dbReference>
<keyword evidence="7" id="KW-0418">Kinase</keyword>
<dbReference type="GO" id="GO:0002574">
    <property type="term" value="P:thrombocyte differentiation"/>
    <property type="evidence" value="ECO:0007669"/>
    <property type="project" value="Ensembl"/>
</dbReference>
<dbReference type="FunCoup" id="H3D806">
    <property type="interactions" value="506"/>
</dbReference>
<dbReference type="OMA" id="VMKKNEM"/>
<organism evidence="15 16">
    <name type="scientific">Tetraodon nigroviridis</name>
    <name type="common">Spotted green pufferfish</name>
    <name type="synonym">Chelonodon nigroviridis</name>
    <dbReference type="NCBI Taxonomy" id="99883"/>
    <lineage>
        <taxon>Eukaryota</taxon>
        <taxon>Metazoa</taxon>
        <taxon>Chordata</taxon>
        <taxon>Craniata</taxon>
        <taxon>Vertebrata</taxon>
        <taxon>Euteleostomi</taxon>
        <taxon>Actinopterygii</taxon>
        <taxon>Neopterygii</taxon>
        <taxon>Teleostei</taxon>
        <taxon>Neoteleostei</taxon>
        <taxon>Acanthomorphata</taxon>
        <taxon>Eupercaria</taxon>
        <taxon>Tetraodontiformes</taxon>
        <taxon>Tetradontoidea</taxon>
        <taxon>Tetraodontidae</taxon>
        <taxon>Tetraodon</taxon>
    </lineage>
</organism>
<feature type="compositionally biased region" description="Low complexity" evidence="12">
    <location>
        <begin position="673"/>
        <end position="683"/>
    </location>
</feature>
<evidence type="ECO:0000259" key="14">
    <source>
        <dbReference type="PROSITE" id="PS51285"/>
    </source>
</evidence>
<reference evidence="15" key="3">
    <citation type="submission" date="2025-09" db="UniProtKB">
        <authorList>
            <consortium name="Ensembl"/>
        </authorList>
    </citation>
    <scope>IDENTIFICATION</scope>
</reference>
<evidence type="ECO:0000313" key="16">
    <source>
        <dbReference type="Proteomes" id="UP000007303"/>
    </source>
</evidence>
<reference evidence="16" key="1">
    <citation type="journal article" date="2004" name="Nature">
        <title>Genome duplication in the teleost fish Tetraodon nigroviridis reveals the early vertebrate proto-karyotype.</title>
        <authorList>
            <person name="Jaillon O."/>
            <person name="Aury J.-M."/>
            <person name="Brunet F."/>
            <person name="Petit J.-L."/>
            <person name="Stange-Thomann N."/>
            <person name="Mauceli E."/>
            <person name="Bouneau L."/>
            <person name="Fischer C."/>
            <person name="Ozouf-Costaz C."/>
            <person name="Bernot A."/>
            <person name="Nicaud S."/>
            <person name="Jaffe D."/>
            <person name="Fisher S."/>
            <person name="Lutfalla G."/>
            <person name="Dossat C."/>
            <person name="Segurens B."/>
            <person name="Dasilva C."/>
            <person name="Salanoubat M."/>
            <person name="Levy M."/>
            <person name="Boudet N."/>
            <person name="Castellano S."/>
            <person name="Anthouard V."/>
            <person name="Jubin C."/>
            <person name="Castelli V."/>
            <person name="Katinka M."/>
            <person name="Vacherie B."/>
            <person name="Biemont C."/>
            <person name="Skalli Z."/>
            <person name="Cattolico L."/>
            <person name="Poulain J."/>
            <person name="De Berardinis V."/>
            <person name="Cruaud C."/>
            <person name="Duprat S."/>
            <person name="Brottier P."/>
            <person name="Coutanceau J.-P."/>
            <person name="Gouzy J."/>
            <person name="Parra G."/>
            <person name="Lardier G."/>
            <person name="Chapple C."/>
            <person name="McKernan K.J."/>
            <person name="McEwan P."/>
            <person name="Bosak S."/>
            <person name="Kellis M."/>
            <person name="Volff J.-N."/>
            <person name="Guigo R."/>
            <person name="Zody M.C."/>
            <person name="Mesirov J."/>
            <person name="Lindblad-Toh K."/>
            <person name="Birren B."/>
            <person name="Nusbaum C."/>
            <person name="Kahn D."/>
            <person name="Robinson-Rechavi M."/>
            <person name="Laudet V."/>
            <person name="Schachter V."/>
            <person name="Quetier F."/>
            <person name="Saurin W."/>
            <person name="Scarpelli C."/>
            <person name="Wincker P."/>
            <person name="Lander E.S."/>
            <person name="Weissenbach J."/>
            <person name="Roest Crollius H."/>
        </authorList>
    </citation>
    <scope>NUCLEOTIDE SEQUENCE [LARGE SCALE GENOMIC DNA]</scope>
</reference>
<dbReference type="Ensembl" id="ENSTNIT00000016861.1">
    <property type="protein sequence ID" value="ENSTNIP00000016647.1"/>
    <property type="gene ID" value="ENSTNIG00000013647.1"/>
</dbReference>
<dbReference type="FunFam" id="3.30.200.20:FF:000550">
    <property type="entry name" value="Serine/threonine-protein kinase greatwall"/>
    <property type="match status" value="1"/>
</dbReference>
<dbReference type="GO" id="GO:0004674">
    <property type="term" value="F:protein serine/threonine kinase activity"/>
    <property type="evidence" value="ECO:0007669"/>
    <property type="project" value="UniProtKB-KW"/>
</dbReference>
<keyword evidence="6" id="KW-0547">Nucleotide-binding</keyword>
<evidence type="ECO:0000256" key="4">
    <source>
        <dbReference type="ARBA" id="ARBA00022527"/>
    </source>
</evidence>
<dbReference type="GeneTree" id="ENSGT00940000157002"/>
<evidence type="ECO:0000256" key="3">
    <source>
        <dbReference type="ARBA" id="ARBA00022148"/>
    </source>
</evidence>
<feature type="compositionally biased region" description="Basic and acidic residues" evidence="12">
    <location>
        <begin position="414"/>
        <end position="427"/>
    </location>
</feature>
<feature type="compositionally biased region" description="Low complexity" evidence="12">
    <location>
        <begin position="399"/>
        <end position="410"/>
    </location>
</feature>
<evidence type="ECO:0000256" key="7">
    <source>
        <dbReference type="ARBA" id="ARBA00022777"/>
    </source>
</evidence>
<evidence type="ECO:0000256" key="5">
    <source>
        <dbReference type="ARBA" id="ARBA00022679"/>
    </source>
</evidence>
<dbReference type="GO" id="GO:0030071">
    <property type="term" value="P:regulation of mitotic metaphase/anaphase transition"/>
    <property type="evidence" value="ECO:0007669"/>
    <property type="project" value="Ensembl"/>
</dbReference>
<dbReference type="HOGENOM" id="CLU_016048_0_0_1"/>
<dbReference type="AlphaFoldDB" id="H3D806"/>
<evidence type="ECO:0000256" key="1">
    <source>
        <dbReference type="ARBA" id="ARBA00009903"/>
    </source>
</evidence>
<dbReference type="GO" id="GO:0005634">
    <property type="term" value="C:nucleus"/>
    <property type="evidence" value="ECO:0007669"/>
    <property type="project" value="TreeGrafter"/>
</dbReference>
<dbReference type="STRING" id="99883.ENSTNIP00000016647"/>
<keyword evidence="16" id="KW-1185">Reference proteome</keyword>
<dbReference type="InParanoid" id="H3D806"/>
<dbReference type="FunFam" id="1.10.510.10:FF:000484">
    <property type="entry name" value="Serine/threonine-protein kinase greatwall, putative"/>
    <property type="match status" value="1"/>
</dbReference>
<dbReference type="InterPro" id="IPR011009">
    <property type="entry name" value="Kinase-like_dom_sf"/>
</dbReference>
<comment type="similarity">
    <text evidence="1">Belongs to the protein kinase superfamily. AGC Ser/Thr protein kinase family.</text>
</comment>
<evidence type="ECO:0000256" key="9">
    <source>
        <dbReference type="ARBA" id="ARBA00033099"/>
    </source>
</evidence>
<evidence type="ECO:0000256" key="12">
    <source>
        <dbReference type="SAM" id="MobiDB-lite"/>
    </source>
</evidence>
<dbReference type="GO" id="GO:0035556">
    <property type="term" value="P:intracellular signal transduction"/>
    <property type="evidence" value="ECO:0007669"/>
    <property type="project" value="TreeGrafter"/>
</dbReference>
<dbReference type="Gene3D" id="3.30.200.20">
    <property type="entry name" value="Phosphorylase Kinase, domain 1"/>
    <property type="match status" value="2"/>
</dbReference>
<dbReference type="PROSITE" id="PS51285">
    <property type="entry name" value="AGC_KINASE_CTER"/>
    <property type="match status" value="1"/>
</dbReference>
<keyword evidence="4" id="KW-0723">Serine/threonine-protein kinase</keyword>
<evidence type="ECO:0000256" key="2">
    <source>
        <dbReference type="ARBA" id="ARBA00012513"/>
    </source>
</evidence>
<evidence type="ECO:0000259" key="13">
    <source>
        <dbReference type="PROSITE" id="PS50011"/>
    </source>
</evidence>
<feature type="domain" description="AGC-kinase C-terminal" evidence="14">
    <location>
        <begin position="811"/>
        <end position="854"/>
    </location>
</feature>
<reference evidence="15" key="2">
    <citation type="submission" date="2025-08" db="UniProtKB">
        <authorList>
            <consortium name="Ensembl"/>
        </authorList>
    </citation>
    <scope>IDENTIFICATION</scope>
</reference>
<comment type="catalytic activity">
    <reaction evidence="10">
        <text>L-threonyl-[protein] + ATP = O-phospho-L-threonyl-[protein] + ADP + H(+)</text>
        <dbReference type="Rhea" id="RHEA:46608"/>
        <dbReference type="Rhea" id="RHEA-COMP:11060"/>
        <dbReference type="Rhea" id="RHEA-COMP:11605"/>
        <dbReference type="ChEBI" id="CHEBI:15378"/>
        <dbReference type="ChEBI" id="CHEBI:30013"/>
        <dbReference type="ChEBI" id="CHEBI:30616"/>
        <dbReference type="ChEBI" id="CHEBI:61977"/>
        <dbReference type="ChEBI" id="CHEBI:456216"/>
        <dbReference type="EC" id="2.7.11.1"/>
    </reaction>
</comment>
<evidence type="ECO:0000313" key="15">
    <source>
        <dbReference type="Ensembl" id="ENSTNIP00000016647.1"/>
    </source>
</evidence>
<protein>
    <recommendedName>
        <fullName evidence="3">Serine/threonine-protein kinase greatwall</fullName>
        <ecNumber evidence="2">2.7.11.1</ecNumber>
    </recommendedName>
    <alternativeName>
        <fullName evidence="9">Microtubule-associated serine/threonine-protein kinase-like</fullName>
    </alternativeName>
</protein>
<dbReference type="FunFam" id="1.10.510.10:FF:000278">
    <property type="entry name" value="serine/threonine-protein kinase greatwall isoform X1"/>
    <property type="match status" value="1"/>
</dbReference>